<organism evidence="8 9">
    <name type="scientific">Pseudomicrostroma glucosiphilum</name>
    <dbReference type="NCBI Taxonomy" id="1684307"/>
    <lineage>
        <taxon>Eukaryota</taxon>
        <taxon>Fungi</taxon>
        <taxon>Dikarya</taxon>
        <taxon>Basidiomycota</taxon>
        <taxon>Ustilaginomycotina</taxon>
        <taxon>Exobasidiomycetes</taxon>
        <taxon>Microstromatales</taxon>
        <taxon>Microstromatales incertae sedis</taxon>
        <taxon>Pseudomicrostroma</taxon>
    </lineage>
</organism>
<evidence type="ECO:0000259" key="7">
    <source>
        <dbReference type="PROSITE" id="PS50048"/>
    </source>
</evidence>
<dbReference type="SUPFAM" id="SSF57701">
    <property type="entry name" value="Zn2/Cys6 DNA-binding domain"/>
    <property type="match status" value="1"/>
</dbReference>
<feature type="compositionally biased region" description="Basic and acidic residues" evidence="6">
    <location>
        <begin position="589"/>
        <end position="605"/>
    </location>
</feature>
<accession>A0A316U093</accession>
<name>A0A316U093_9BASI</name>
<dbReference type="GeneID" id="37016840"/>
<keyword evidence="4" id="KW-0804">Transcription</keyword>
<dbReference type="OrthoDB" id="39175at2759"/>
<evidence type="ECO:0000256" key="5">
    <source>
        <dbReference type="ARBA" id="ARBA00023242"/>
    </source>
</evidence>
<evidence type="ECO:0000256" key="4">
    <source>
        <dbReference type="ARBA" id="ARBA00023163"/>
    </source>
</evidence>
<feature type="region of interest" description="Disordered" evidence="6">
    <location>
        <begin position="675"/>
        <end position="715"/>
    </location>
</feature>
<dbReference type="GO" id="GO:0003677">
    <property type="term" value="F:DNA binding"/>
    <property type="evidence" value="ECO:0007669"/>
    <property type="project" value="UniProtKB-KW"/>
</dbReference>
<feature type="compositionally biased region" description="Low complexity" evidence="6">
    <location>
        <begin position="1155"/>
        <end position="1166"/>
    </location>
</feature>
<dbReference type="GO" id="GO:0000981">
    <property type="term" value="F:DNA-binding transcription factor activity, RNA polymerase II-specific"/>
    <property type="evidence" value="ECO:0007669"/>
    <property type="project" value="InterPro"/>
</dbReference>
<protein>
    <recommendedName>
        <fullName evidence="7">Zn(2)-C6 fungal-type domain-containing protein</fullName>
    </recommendedName>
</protein>
<evidence type="ECO:0000256" key="6">
    <source>
        <dbReference type="SAM" id="MobiDB-lite"/>
    </source>
</evidence>
<dbReference type="PROSITE" id="PS00463">
    <property type="entry name" value="ZN2_CY6_FUNGAL_1"/>
    <property type="match status" value="1"/>
</dbReference>
<reference evidence="8 9" key="1">
    <citation type="journal article" date="2018" name="Mol. Biol. Evol.">
        <title>Broad Genomic Sampling Reveals a Smut Pathogenic Ancestry of the Fungal Clade Ustilaginomycotina.</title>
        <authorList>
            <person name="Kijpornyongpan T."/>
            <person name="Mondo S.J."/>
            <person name="Barry K."/>
            <person name="Sandor L."/>
            <person name="Lee J."/>
            <person name="Lipzen A."/>
            <person name="Pangilinan J."/>
            <person name="LaButti K."/>
            <person name="Hainaut M."/>
            <person name="Henrissat B."/>
            <person name="Grigoriev I.V."/>
            <person name="Spatafora J.W."/>
            <person name="Aime M.C."/>
        </authorList>
    </citation>
    <scope>NUCLEOTIDE SEQUENCE [LARGE SCALE GENOMIC DNA]</scope>
    <source>
        <strain evidence="8 9">MCA 4718</strain>
    </source>
</reference>
<dbReference type="STRING" id="1684307.A0A316U093"/>
<dbReference type="Gene3D" id="4.10.240.10">
    <property type="entry name" value="Zn(2)-C6 fungal-type DNA-binding domain"/>
    <property type="match status" value="1"/>
</dbReference>
<evidence type="ECO:0000256" key="2">
    <source>
        <dbReference type="ARBA" id="ARBA00023015"/>
    </source>
</evidence>
<dbReference type="InterPro" id="IPR001138">
    <property type="entry name" value="Zn2Cys6_DnaBD"/>
</dbReference>
<keyword evidence="2" id="KW-0805">Transcription regulation</keyword>
<dbReference type="CDD" id="cd12148">
    <property type="entry name" value="fungal_TF_MHR"/>
    <property type="match status" value="1"/>
</dbReference>
<dbReference type="InterPro" id="IPR036864">
    <property type="entry name" value="Zn2-C6_fun-type_DNA-bd_sf"/>
</dbReference>
<feature type="region of interest" description="Disordered" evidence="6">
    <location>
        <begin position="309"/>
        <end position="343"/>
    </location>
</feature>
<feature type="compositionally biased region" description="Polar residues" evidence="6">
    <location>
        <begin position="607"/>
        <end position="617"/>
    </location>
</feature>
<keyword evidence="3" id="KW-0238">DNA-binding</keyword>
<dbReference type="EMBL" id="KZ819334">
    <property type="protein sequence ID" value="PWN18767.1"/>
    <property type="molecule type" value="Genomic_DNA"/>
</dbReference>
<feature type="compositionally biased region" description="Low complexity" evidence="6">
    <location>
        <begin position="693"/>
        <end position="715"/>
    </location>
</feature>
<sequence>MSSEQWESNREWHGAGPSPHTTATPYDAVGQHQGPFAAEQPELRWQGEPPDHSGQTRQQDYGNAPGPQGSVNAAGTSSHDWAIPALPTRTHSGSTSWPPALTPSGSSSLHRPSDSTGTSNEIDFGTVQDSNAWFGDSPLLGTDIPSYHGLPVPFPPHDSSATGLLQFLGSGDKVVSGHAVGNPISGNLETSLNSAIPYTSETLLLGSDFPSDLEGTASSGLLTSEQLWGDASPSVLHQNTLPAQQEGEIYGQLPASHTASFPGPWLPPSGLSPLSHEISAVAGVAQHTPFNRTDLSSVGFDRERTSHWAEEAKHFSPDVQQQPPRSATTDSKRPSNARMSSSGCSECQKHALVCDIQEKTAERRTQEGLGSEKGSLKCSHCEQQGQECTVEKKPVIAKKHGRPSRTGRRIEQARLMHGSVKSHGAVPDPASMPNDPGQSAMSFPGLDSLQRSTSRLPASVISGAVSLRLLTCFFATAHIQMPIVDFASFSSRYNLAKGDARIMSIMLNGGDEEQDIPSMSIVIPGLKGDRWPDTGDSTISTPGTSETLIAVMQAWAAHYTDMPIAFGSEAEKLGITGDGRGKGTLAGRSGDRKSPADDAGSDKEATITGSFAATSGGSYAHLPPSKRPKRKQGVACDTCRLRRVRCDLMERKDGMPCSRCQDKKIVCTDDYIQTKRRKSEAKNRKEKERLRRSIGGSSSFSGAASDTGSSSAGAASSDSVHYYNSGLSMADQLGDNPDPLAWTEVPATPEILAGSAKFPSLVPLGQARQAFCHDLLTRAVVMVHKHQLLYRPSVEAVQALVLLVQLFYLVDPAFASEMTTSAASHMRKLGLQSVDEIDETDQRAVTNLFNLMQLKRVWCSSWTGDAIATCVYRRLPNFKEEKAITIRSSAGGGQAGSSQSGVNAGDRGARPPSPMPSAVAADGSKGPGAGIGVPSSTARAKIPELTPEMGLSFSVMAMMQIGVLARFVTKHVDGIAGPTLLPPQERFPMLPTSSDNKKLSKACHAVWKSNEALIAFFDRCTLKSWRQMEALKIFQPKSWIAAVKITSAMIILSVYRILGERHRLNADYLSAVSRAHGAHVISSEDAHQSRQLKELFQHSSQKALLSCRRVARLVEKILQKPSLTFQTGGIFQRQIFAIAQFLARTELEKSASMGMGADGAAGSSSAVARGLKTAEASPPPPSKAHVDPRSLSMHATGTFIPVVQPEPYNPSPSDLYDLALDFDAPLPVFDAEARRREVSACTQALDQLGFAWPMEEELESVNNIVRGGGTGRRFGHALA</sequence>
<dbReference type="Pfam" id="PF00172">
    <property type="entry name" value="Zn_clus"/>
    <property type="match status" value="1"/>
</dbReference>
<dbReference type="CDD" id="cd00067">
    <property type="entry name" value="GAL4"/>
    <property type="match status" value="1"/>
</dbReference>
<evidence type="ECO:0000256" key="3">
    <source>
        <dbReference type="ARBA" id="ARBA00023125"/>
    </source>
</evidence>
<dbReference type="PROSITE" id="PS50048">
    <property type="entry name" value="ZN2_CY6_FUNGAL_2"/>
    <property type="match status" value="1"/>
</dbReference>
<dbReference type="SMART" id="SM00066">
    <property type="entry name" value="GAL4"/>
    <property type="match status" value="2"/>
</dbReference>
<feature type="compositionally biased region" description="Polar residues" evidence="6">
    <location>
        <begin position="69"/>
        <end position="79"/>
    </location>
</feature>
<dbReference type="AlphaFoldDB" id="A0A316U093"/>
<feature type="domain" description="Zn(2)-C6 fungal-type" evidence="7">
    <location>
        <begin position="635"/>
        <end position="669"/>
    </location>
</feature>
<dbReference type="GO" id="GO:0008270">
    <property type="term" value="F:zinc ion binding"/>
    <property type="evidence" value="ECO:0007669"/>
    <property type="project" value="InterPro"/>
</dbReference>
<proteinExistence type="predicted"/>
<evidence type="ECO:0000313" key="8">
    <source>
        <dbReference type="EMBL" id="PWN18767.1"/>
    </source>
</evidence>
<feature type="region of interest" description="Disordered" evidence="6">
    <location>
        <begin position="886"/>
        <end position="935"/>
    </location>
</feature>
<feature type="compositionally biased region" description="Basic and acidic residues" evidence="6">
    <location>
        <begin position="680"/>
        <end position="691"/>
    </location>
</feature>
<evidence type="ECO:0000313" key="9">
    <source>
        <dbReference type="Proteomes" id="UP000245942"/>
    </source>
</evidence>
<dbReference type="PANTHER" id="PTHR31668">
    <property type="entry name" value="GLUCOSE TRANSPORT TRANSCRIPTION REGULATOR RGT1-RELATED-RELATED"/>
    <property type="match status" value="1"/>
</dbReference>
<feature type="region of interest" description="Disordered" evidence="6">
    <location>
        <begin position="577"/>
        <end position="634"/>
    </location>
</feature>
<feature type="compositionally biased region" description="Polar residues" evidence="6">
    <location>
        <begin position="89"/>
        <end position="124"/>
    </location>
</feature>
<feature type="region of interest" description="Disordered" evidence="6">
    <location>
        <begin position="1"/>
        <end position="124"/>
    </location>
</feature>
<dbReference type="RefSeq" id="XP_025345927.1">
    <property type="nucleotide sequence ID" value="XM_025495106.1"/>
</dbReference>
<feature type="compositionally biased region" description="Polar residues" evidence="6">
    <location>
        <begin position="318"/>
        <end position="329"/>
    </location>
</feature>
<gene>
    <name evidence="8" type="ORF">BCV69DRAFT_314331</name>
</gene>
<dbReference type="Proteomes" id="UP000245942">
    <property type="component" value="Unassembled WGS sequence"/>
</dbReference>
<dbReference type="PANTHER" id="PTHR31668:SF26">
    <property type="entry name" value="GLUCOSE TRANSPORT TRANSCRIPTION REGULATOR RGT1-RELATED"/>
    <property type="match status" value="1"/>
</dbReference>
<keyword evidence="1" id="KW-0479">Metal-binding</keyword>
<feature type="region of interest" description="Disordered" evidence="6">
    <location>
        <begin position="1155"/>
        <end position="1188"/>
    </location>
</feature>
<keyword evidence="5" id="KW-0539">Nucleus</keyword>
<dbReference type="InterPro" id="IPR050797">
    <property type="entry name" value="Carb_Metab_Trans_Reg"/>
</dbReference>
<keyword evidence="9" id="KW-1185">Reference proteome</keyword>
<evidence type="ECO:0000256" key="1">
    <source>
        <dbReference type="ARBA" id="ARBA00022723"/>
    </source>
</evidence>